<sequence length="749" mass="84573">MKNILFLAEPFGFGPISSSVTIARQIKAIQPQRRLLFAGCGTSYQLAASSDVFDEVAHIEEMTEQAIVAVGGGLNKNGCIVVANTYPSGVDIAKRANLPCVFVDTLFWMWNRLPISLDDVERYYIEDFHCIGASAHRFGSSTKFKMVAPLVDTNVLPKAVPHPFLLVSLGGIDSNLYDFPVFYERLIAYISAEKKLERYHILICGGGKKFMQREFARFEHSRLTIDSLPPREHIAYLKSADMVLASAGLHGFYENYFLRKNVMFLPPQSYSQYLQLKAVLREYPGVIGANFEELGVAHVLRENMPDVERINEVKRTNRQLVEDQTMGKFIALFEEFCSGQSYTLWTDGNLRPTEDQCGPATLAQDLLLNVDQQMVPPQLPNCCPPVSTDGMSLRDIRDRMAKLEQSAPVREQLLSLVEDWRSQPRSVEPLSTVRLLLDSIRALPRGDERLIRMNTFVRTLGEPETFATFLDMIRDSSRRDGTVEQALSEISHRSSKHAVYGWCGQTRLVLSGAERTEGTVTPRPGVERFLGKTPTSAWALSMHIWQPNVRAKGFLCGRSPHPSSIVEPPHSHPFDFASVVVIGTMHQSIYAQRDSVHRLLNDPMADRADRYSGVKLVHVHGVWPPHFGREEVEVQTIEDRLKLTAGDSYYMSANTIHDVQFDEHIAQNNPAITLFLRSESFVEPHVYMASSMADFHASNPDLKHQGRALTEVAWDQKLRMVADYVRGINKGLNLGHIVKYDNDYAFFHR</sequence>
<dbReference type="EMBL" id="JAHHHD010000051">
    <property type="protein sequence ID" value="MBW4661975.1"/>
    <property type="molecule type" value="Genomic_DNA"/>
</dbReference>
<evidence type="ECO:0000313" key="1">
    <source>
        <dbReference type="EMBL" id="MBW4661975.1"/>
    </source>
</evidence>
<comment type="caution">
    <text evidence="1">The sequence shown here is derived from an EMBL/GenBank/DDBJ whole genome shotgun (WGS) entry which is preliminary data.</text>
</comment>
<proteinExistence type="predicted"/>
<protein>
    <recommendedName>
        <fullName evidence="3">Glycosyltransferase</fullName>
    </recommendedName>
</protein>
<gene>
    <name evidence="1" type="ORF">KME15_25220</name>
</gene>
<evidence type="ECO:0008006" key="3">
    <source>
        <dbReference type="Google" id="ProtNLM"/>
    </source>
</evidence>
<reference evidence="1" key="1">
    <citation type="submission" date="2021-05" db="EMBL/GenBank/DDBJ databases">
        <authorList>
            <person name="Pietrasiak N."/>
            <person name="Ward R."/>
            <person name="Stajich J.E."/>
            <person name="Kurbessoian T."/>
        </authorList>
    </citation>
    <scope>NUCLEOTIDE SEQUENCE</scope>
    <source>
        <strain evidence="1">UHER 2000/2452</strain>
    </source>
</reference>
<dbReference type="AlphaFoldDB" id="A0A951QFR5"/>
<dbReference type="SUPFAM" id="SSF51182">
    <property type="entry name" value="RmlC-like cupins"/>
    <property type="match status" value="1"/>
</dbReference>
<organism evidence="1 2">
    <name type="scientific">Drouetiella hepatica Uher 2000/2452</name>
    <dbReference type="NCBI Taxonomy" id="904376"/>
    <lineage>
        <taxon>Bacteria</taxon>
        <taxon>Bacillati</taxon>
        <taxon>Cyanobacteriota</taxon>
        <taxon>Cyanophyceae</taxon>
        <taxon>Oculatellales</taxon>
        <taxon>Oculatellaceae</taxon>
        <taxon>Drouetiella</taxon>
    </lineage>
</organism>
<accession>A0A951QFR5</accession>
<reference evidence="1" key="2">
    <citation type="journal article" date="2022" name="Microbiol. Resour. Announc.">
        <title>Metagenome Sequencing to Explore Phylogenomics of Terrestrial Cyanobacteria.</title>
        <authorList>
            <person name="Ward R.D."/>
            <person name="Stajich J.E."/>
            <person name="Johansen J.R."/>
            <person name="Huntemann M."/>
            <person name="Clum A."/>
            <person name="Foster B."/>
            <person name="Foster B."/>
            <person name="Roux S."/>
            <person name="Palaniappan K."/>
            <person name="Varghese N."/>
            <person name="Mukherjee S."/>
            <person name="Reddy T.B.K."/>
            <person name="Daum C."/>
            <person name="Copeland A."/>
            <person name="Chen I.A."/>
            <person name="Ivanova N.N."/>
            <person name="Kyrpides N.C."/>
            <person name="Shapiro N."/>
            <person name="Eloe-Fadrosh E.A."/>
            <person name="Pietrasiak N."/>
        </authorList>
    </citation>
    <scope>NUCLEOTIDE SEQUENCE</scope>
    <source>
        <strain evidence="1">UHER 2000/2452</strain>
    </source>
</reference>
<dbReference type="Proteomes" id="UP000757435">
    <property type="component" value="Unassembled WGS sequence"/>
</dbReference>
<name>A0A951QFR5_9CYAN</name>
<dbReference type="InterPro" id="IPR011051">
    <property type="entry name" value="RmlC_Cupin_sf"/>
</dbReference>
<evidence type="ECO:0000313" key="2">
    <source>
        <dbReference type="Proteomes" id="UP000757435"/>
    </source>
</evidence>